<dbReference type="EMBL" id="VFPQ01000001">
    <property type="protein sequence ID" value="TQM76808.1"/>
    <property type="molecule type" value="Genomic_DNA"/>
</dbReference>
<dbReference type="SFLD" id="SFLDG01129">
    <property type="entry name" value="C1.5:_HAD__Beta-PGM__Phosphata"/>
    <property type="match status" value="1"/>
</dbReference>
<dbReference type="InterPro" id="IPR036412">
    <property type="entry name" value="HAD-like_sf"/>
</dbReference>
<reference evidence="1 2" key="1">
    <citation type="submission" date="2019-06" db="EMBL/GenBank/DDBJ databases">
        <title>Sequencing the genomes of 1000 actinobacteria strains.</title>
        <authorList>
            <person name="Klenk H.-P."/>
        </authorList>
    </citation>
    <scope>NUCLEOTIDE SEQUENCE [LARGE SCALE GENOMIC DNA]</scope>
    <source>
        <strain evidence="1 2">DSM 43186</strain>
    </source>
</reference>
<accession>A0A543J1W9</accession>
<keyword evidence="2" id="KW-1185">Reference proteome</keyword>
<dbReference type="GO" id="GO:0005829">
    <property type="term" value="C:cytosol"/>
    <property type="evidence" value="ECO:0007669"/>
    <property type="project" value="TreeGrafter"/>
</dbReference>
<dbReference type="PANTHER" id="PTHR43434:SF1">
    <property type="entry name" value="PHOSPHOGLYCOLATE PHOSPHATASE"/>
    <property type="match status" value="1"/>
</dbReference>
<keyword evidence="1" id="KW-0378">Hydrolase</keyword>
<sequence>MGRKHIVWDWNGTLFHDIHAVVDATNQVFRPYGLDPLDADGFRAVYTRPIWVAYERLLGRPLREGEWEELDRTFHEHYHRLMDGCGLTDGALDVLEGWADSGRSQSLLSMWMHDRLTAKAGELGIDHHFVRIDGLRGGTPGGHKAEHMAAHVAAIGVDPRHVVVIGDSVDDAHAARHVGAQAILYTGGMTRRADLEASGFPVVDSLTEAIALADG</sequence>
<dbReference type="SFLD" id="SFLDS00003">
    <property type="entry name" value="Haloacid_Dehalogenase"/>
    <property type="match status" value="1"/>
</dbReference>
<proteinExistence type="predicted"/>
<dbReference type="InterPro" id="IPR023214">
    <property type="entry name" value="HAD_sf"/>
</dbReference>
<dbReference type="InterPro" id="IPR023198">
    <property type="entry name" value="PGP-like_dom2"/>
</dbReference>
<dbReference type="Gene3D" id="3.40.50.1000">
    <property type="entry name" value="HAD superfamily/HAD-like"/>
    <property type="match status" value="1"/>
</dbReference>
<dbReference type="Pfam" id="PF13242">
    <property type="entry name" value="Hydrolase_like"/>
    <property type="match status" value="1"/>
</dbReference>
<dbReference type="Proteomes" id="UP000319213">
    <property type="component" value="Unassembled WGS sequence"/>
</dbReference>
<dbReference type="GO" id="GO:0006281">
    <property type="term" value="P:DNA repair"/>
    <property type="evidence" value="ECO:0007669"/>
    <property type="project" value="TreeGrafter"/>
</dbReference>
<dbReference type="SUPFAM" id="SSF56784">
    <property type="entry name" value="HAD-like"/>
    <property type="match status" value="1"/>
</dbReference>
<dbReference type="Gene3D" id="1.10.150.240">
    <property type="entry name" value="Putative phosphatase, domain 2"/>
    <property type="match status" value="1"/>
</dbReference>
<evidence type="ECO:0000313" key="2">
    <source>
        <dbReference type="Proteomes" id="UP000319213"/>
    </source>
</evidence>
<dbReference type="PANTHER" id="PTHR43434">
    <property type="entry name" value="PHOSPHOGLYCOLATE PHOSPHATASE"/>
    <property type="match status" value="1"/>
</dbReference>
<organism evidence="1 2">
    <name type="scientific">Thermopolyspora flexuosa</name>
    <dbReference type="NCBI Taxonomy" id="103836"/>
    <lineage>
        <taxon>Bacteria</taxon>
        <taxon>Bacillati</taxon>
        <taxon>Actinomycetota</taxon>
        <taxon>Actinomycetes</taxon>
        <taxon>Streptosporangiales</taxon>
        <taxon>Streptosporangiaceae</taxon>
        <taxon>Thermopolyspora</taxon>
    </lineage>
</organism>
<dbReference type="AlphaFoldDB" id="A0A543J1W9"/>
<comment type="caution">
    <text evidence="1">The sequence shown here is derived from an EMBL/GenBank/DDBJ whole genome shotgun (WGS) entry which is preliminary data.</text>
</comment>
<protein>
    <submittedName>
        <fullName evidence="1">Phosphoglycolate phosphatase-like HAD superfamily hydrolase</fullName>
    </submittedName>
</protein>
<name>A0A543J1W9_9ACTN</name>
<gene>
    <name evidence="1" type="ORF">FHX40_3557</name>
</gene>
<evidence type="ECO:0000313" key="1">
    <source>
        <dbReference type="EMBL" id="TQM76808.1"/>
    </source>
</evidence>
<dbReference type="GO" id="GO:0008967">
    <property type="term" value="F:phosphoglycolate phosphatase activity"/>
    <property type="evidence" value="ECO:0007669"/>
    <property type="project" value="TreeGrafter"/>
</dbReference>
<dbReference type="OrthoDB" id="4307245at2"/>
<dbReference type="RefSeq" id="WP_142260637.1">
    <property type="nucleotide sequence ID" value="NZ_BMPV01000005.1"/>
</dbReference>
<dbReference type="InterPro" id="IPR050155">
    <property type="entry name" value="HAD-like_hydrolase_sf"/>
</dbReference>